<comment type="caution">
    <text evidence="2">The sequence shown here is derived from an EMBL/GenBank/DDBJ whole genome shotgun (WGS) entry which is preliminary data.</text>
</comment>
<protein>
    <submittedName>
        <fullName evidence="2">Oxidoreductase</fullName>
    </submittedName>
</protein>
<dbReference type="GO" id="GO:0004074">
    <property type="term" value="F:biliverdin reductase [NAD(P)H] activity"/>
    <property type="evidence" value="ECO:0007669"/>
    <property type="project" value="TreeGrafter"/>
</dbReference>
<organism evidence="2 3">
    <name type="scientific">Limosilactobacillus ingluviei</name>
    <dbReference type="NCBI Taxonomy" id="148604"/>
    <lineage>
        <taxon>Bacteria</taxon>
        <taxon>Bacillati</taxon>
        <taxon>Bacillota</taxon>
        <taxon>Bacilli</taxon>
        <taxon>Lactobacillales</taxon>
        <taxon>Lactobacillaceae</taxon>
        <taxon>Limosilactobacillus</taxon>
    </lineage>
</organism>
<dbReference type="Pfam" id="PF13460">
    <property type="entry name" value="NAD_binding_10"/>
    <property type="match status" value="1"/>
</dbReference>
<dbReference type="InterPro" id="IPR051606">
    <property type="entry name" value="Polyketide_Oxido-like"/>
</dbReference>
<gene>
    <name evidence="2" type="ORF">IV41_GL001791</name>
</gene>
<dbReference type="InterPro" id="IPR016040">
    <property type="entry name" value="NAD(P)-bd_dom"/>
</dbReference>
<evidence type="ECO:0000313" key="2">
    <source>
        <dbReference type="EMBL" id="KRN43256.1"/>
    </source>
</evidence>
<sequence length="226" mass="24916">MRKQIKNEETMMSKKMVILGAAGQIARQLTVRLLAETDLHLVLYGRHVSQRLARWAANDRVTLVDGDFQDQARLQAALVGADLVYLNSMSDAADTASLLQAMQAAHVPHVIAATIAGIENEVPQALADWTAANLPQSYLQGELASAKLMQDSDLSYLLLKLTWLFDDDADREYELVPSGQRFADAEVSRQAVVQAILDLLADDDHPWQTSYGVGKPGTHFAHPSFY</sequence>
<feature type="domain" description="NAD(P)-binding" evidence="1">
    <location>
        <begin position="20"/>
        <end position="202"/>
    </location>
</feature>
<dbReference type="STRING" id="1203076.GCA_000312405_01875"/>
<evidence type="ECO:0000313" key="3">
    <source>
        <dbReference type="Proteomes" id="UP000051639"/>
    </source>
</evidence>
<dbReference type="PATRIC" id="fig|148604.4.peg.1851"/>
<dbReference type="PANTHER" id="PTHR43355">
    <property type="entry name" value="FLAVIN REDUCTASE (NADPH)"/>
    <property type="match status" value="1"/>
</dbReference>
<dbReference type="PANTHER" id="PTHR43355:SF2">
    <property type="entry name" value="FLAVIN REDUCTASE (NADPH)"/>
    <property type="match status" value="1"/>
</dbReference>
<proteinExistence type="predicted"/>
<accession>A0A0R2GRU1</accession>
<evidence type="ECO:0000259" key="1">
    <source>
        <dbReference type="Pfam" id="PF13460"/>
    </source>
</evidence>
<dbReference type="Proteomes" id="UP000051639">
    <property type="component" value="Unassembled WGS sequence"/>
</dbReference>
<dbReference type="InterPro" id="IPR036291">
    <property type="entry name" value="NAD(P)-bd_dom_sf"/>
</dbReference>
<dbReference type="SUPFAM" id="SSF51735">
    <property type="entry name" value="NAD(P)-binding Rossmann-fold domains"/>
    <property type="match status" value="1"/>
</dbReference>
<dbReference type="eggNOG" id="COG0702">
    <property type="taxonomic scope" value="Bacteria"/>
</dbReference>
<dbReference type="Gene3D" id="3.40.50.720">
    <property type="entry name" value="NAD(P)-binding Rossmann-like Domain"/>
    <property type="match status" value="1"/>
</dbReference>
<dbReference type="GO" id="GO:0042602">
    <property type="term" value="F:riboflavin reductase (NADPH) activity"/>
    <property type="evidence" value="ECO:0007669"/>
    <property type="project" value="TreeGrafter"/>
</dbReference>
<name>A0A0R2GRU1_9LACO</name>
<dbReference type="AlphaFoldDB" id="A0A0R2GRU1"/>
<reference evidence="2 3" key="1">
    <citation type="journal article" date="2015" name="Genome Announc.">
        <title>Expanding the biotechnology potential of lactobacilli through comparative genomics of 213 strains and associated genera.</title>
        <authorList>
            <person name="Sun Z."/>
            <person name="Harris H.M."/>
            <person name="McCann A."/>
            <person name="Guo C."/>
            <person name="Argimon S."/>
            <person name="Zhang W."/>
            <person name="Yang X."/>
            <person name="Jeffery I.B."/>
            <person name="Cooney J.C."/>
            <person name="Kagawa T.F."/>
            <person name="Liu W."/>
            <person name="Song Y."/>
            <person name="Salvetti E."/>
            <person name="Wrobel A."/>
            <person name="Rasinkangas P."/>
            <person name="Parkhill J."/>
            <person name="Rea M.C."/>
            <person name="O'Sullivan O."/>
            <person name="Ritari J."/>
            <person name="Douillard F.P."/>
            <person name="Paul Ross R."/>
            <person name="Yang R."/>
            <person name="Briner A.E."/>
            <person name="Felis G.E."/>
            <person name="de Vos W.M."/>
            <person name="Barrangou R."/>
            <person name="Klaenhammer T.R."/>
            <person name="Caufield P.W."/>
            <person name="Cui Y."/>
            <person name="Zhang H."/>
            <person name="O'Toole P.W."/>
        </authorList>
    </citation>
    <scope>NUCLEOTIDE SEQUENCE [LARGE SCALE GENOMIC DNA]</scope>
    <source>
        <strain evidence="2 3">DSM 14792</strain>
    </source>
</reference>
<keyword evidence="3" id="KW-1185">Reference proteome</keyword>
<dbReference type="EMBL" id="JQBA01000068">
    <property type="protein sequence ID" value="KRN43256.1"/>
    <property type="molecule type" value="Genomic_DNA"/>
</dbReference>